<dbReference type="AlphaFoldDB" id="A0A518HSY1"/>
<protein>
    <submittedName>
        <fullName evidence="1">Uncharacterized protein</fullName>
    </submittedName>
</protein>
<name>A0A518HSY1_9BACT</name>
<sequence length="198" mass="21551">MDRPAALALCKRQSKIVASGRDRSAVEKRNSQLLNAPMAVFSAARSEGWGGCEYVILDRDSPSHPHLAGYSYTKSRARSVVPVGSTGTKVPRAAGNRQRTGSFFVTDISLRLTGERNSKRQFTICSSTPGAAFDSVPRTVSLTFQRHTKADWNLPEAREVGQAEAFWATFLCVLVADTDGSIGHHFGAPVPTPITCRW</sequence>
<proteinExistence type="predicted"/>
<evidence type="ECO:0000313" key="1">
    <source>
        <dbReference type="EMBL" id="QDV43901.1"/>
    </source>
</evidence>
<reference evidence="1 2" key="1">
    <citation type="submission" date="2019-03" db="EMBL/GenBank/DDBJ databases">
        <title>Deep-cultivation of Planctomycetes and their phenomic and genomic characterization uncovers novel biology.</title>
        <authorList>
            <person name="Wiegand S."/>
            <person name="Jogler M."/>
            <person name="Boedeker C."/>
            <person name="Pinto D."/>
            <person name="Vollmers J."/>
            <person name="Rivas-Marin E."/>
            <person name="Kohn T."/>
            <person name="Peeters S.H."/>
            <person name="Heuer A."/>
            <person name="Rast P."/>
            <person name="Oberbeckmann S."/>
            <person name="Bunk B."/>
            <person name="Jeske O."/>
            <person name="Meyerdierks A."/>
            <person name="Storesund J.E."/>
            <person name="Kallscheuer N."/>
            <person name="Luecker S."/>
            <person name="Lage O.M."/>
            <person name="Pohl T."/>
            <person name="Merkel B.J."/>
            <person name="Hornburger P."/>
            <person name="Mueller R.-W."/>
            <person name="Bruemmer F."/>
            <person name="Labrenz M."/>
            <person name="Spormann A.M."/>
            <person name="Op den Camp H."/>
            <person name="Overmann J."/>
            <person name="Amann R."/>
            <person name="Jetten M.S.M."/>
            <person name="Mascher T."/>
            <person name="Medema M.H."/>
            <person name="Devos D.P."/>
            <person name="Kaster A.-K."/>
            <person name="Ovreas L."/>
            <person name="Rohde M."/>
            <person name="Galperin M.Y."/>
            <person name="Jogler C."/>
        </authorList>
    </citation>
    <scope>NUCLEOTIDE SEQUENCE [LARGE SCALE GENOMIC DNA]</scope>
    <source>
        <strain evidence="1 2">Enr13</strain>
    </source>
</reference>
<accession>A0A518HSY1</accession>
<dbReference type="Proteomes" id="UP000319004">
    <property type="component" value="Chromosome"/>
</dbReference>
<evidence type="ECO:0000313" key="2">
    <source>
        <dbReference type="Proteomes" id="UP000319004"/>
    </source>
</evidence>
<organism evidence="1 2">
    <name type="scientific">Stieleria neptunia</name>
    <dbReference type="NCBI Taxonomy" id="2527979"/>
    <lineage>
        <taxon>Bacteria</taxon>
        <taxon>Pseudomonadati</taxon>
        <taxon>Planctomycetota</taxon>
        <taxon>Planctomycetia</taxon>
        <taxon>Pirellulales</taxon>
        <taxon>Pirellulaceae</taxon>
        <taxon>Stieleria</taxon>
    </lineage>
</organism>
<dbReference type="KEGG" id="snep:Enr13x_37610"/>
<keyword evidence="2" id="KW-1185">Reference proteome</keyword>
<gene>
    <name evidence="1" type="ORF">Enr13x_37610</name>
</gene>
<dbReference type="EMBL" id="CP037423">
    <property type="protein sequence ID" value="QDV43901.1"/>
    <property type="molecule type" value="Genomic_DNA"/>
</dbReference>